<accession>A0ABQ4STI7</accession>
<reference evidence="2" key="1">
    <citation type="journal article" date="2021" name="Front. Microbiol.">
        <title>Comprehensive Comparative Genomics and Phenotyping of Methylobacterium Species.</title>
        <authorList>
            <person name="Alessa O."/>
            <person name="Ogura Y."/>
            <person name="Fujitani Y."/>
            <person name="Takami H."/>
            <person name="Hayashi T."/>
            <person name="Sahin N."/>
            <person name="Tani A."/>
        </authorList>
    </citation>
    <scope>NUCLEOTIDE SEQUENCE</scope>
    <source>
        <strain evidence="2">LMG 23639</strain>
    </source>
</reference>
<dbReference type="Pfam" id="PF11272">
    <property type="entry name" value="DUF3072"/>
    <property type="match status" value="1"/>
</dbReference>
<comment type="caution">
    <text evidence="2">The sequence shown here is derived from an EMBL/GenBank/DDBJ whole genome shotgun (WGS) entry which is preliminary data.</text>
</comment>
<evidence type="ECO:0000313" key="3">
    <source>
        <dbReference type="Proteomes" id="UP001055102"/>
    </source>
</evidence>
<evidence type="ECO:0000313" key="2">
    <source>
        <dbReference type="EMBL" id="GJE06432.1"/>
    </source>
</evidence>
<protein>
    <recommendedName>
        <fullName evidence="4">DUF3072 domain-containing protein</fullName>
    </recommendedName>
</protein>
<dbReference type="EMBL" id="BPQR01000029">
    <property type="protein sequence ID" value="GJE06432.1"/>
    <property type="molecule type" value="Genomic_DNA"/>
</dbReference>
<feature type="compositionally biased region" description="Basic and acidic residues" evidence="1">
    <location>
        <begin position="1"/>
        <end position="12"/>
    </location>
</feature>
<feature type="region of interest" description="Disordered" evidence="1">
    <location>
        <begin position="1"/>
        <end position="74"/>
    </location>
</feature>
<keyword evidence="3" id="KW-1185">Reference proteome</keyword>
<reference evidence="2" key="2">
    <citation type="submission" date="2021-08" db="EMBL/GenBank/DDBJ databases">
        <authorList>
            <person name="Tani A."/>
            <person name="Ola A."/>
            <person name="Ogura Y."/>
            <person name="Katsura K."/>
            <person name="Hayashi T."/>
        </authorList>
    </citation>
    <scope>NUCLEOTIDE SEQUENCE</scope>
    <source>
        <strain evidence="2">LMG 23639</strain>
    </source>
</reference>
<proteinExistence type="predicted"/>
<dbReference type="InterPro" id="IPR021425">
    <property type="entry name" value="DUF3072"/>
</dbReference>
<name>A0ABQ4STI7_9HYPH</name>
<evidence type="ECO:0008006" key="4">
    <source>
        <dbReference type="Google" id="ProtNLM"/>
    </source>
</evidence>
<organism evidence="2 3">
    <name type="scientific">Methylobacterium jeotgali</name>
    <dbReference type="NCBI Taxonomy" id="381630"/>
    <lineage>
        <taxon>Bacteria</taxon>
        <taxon>Pseudomonadati</taxon>
        <taxon>Pseudomonadota</taxon>
        <taxon>Alphaproteobacteria</taxon>
        <taxon>Hyphomicrobiales</taxon>
        <taxon>Methylobacteriaceae</taxon>
        <taxon>Methylobacterium</taxon>
    </lineage>
</organism>
<sequence length="93" mass="9851">MSGKAADTDAKSSKASKSSETNPKVDPTDTSNRIKDPDDWTTGGEPMTGAQASYLKTLSEEAGAPESYADDLDKAEASKRIVALRQETGRDKA</sequence>
<evidence type="ECO:0000256" key="1">
    <source>
        <dbReference type="SAM" id="MobiDB-lite"/>
    </source>
</evidence>
<gene>
    <name evidence="2" type="ORF">AOPFMNJM_1751</name>
</gene>
<dbReference type="Proteomes" id="UP001055102">
    <property type="component" value="Unassembled WGS sequence"/>
</dbReference>
<dbReference type="RefSeq" id="WP_238275128.1">
    <property type="nucleotide sequence ID" value="NZ_BPQR01000029.1"/>
</dbReference>